<keyword evidence="8" id="KW-0411">Iron-sulfur</keyword>
<dbReference type="AlphaFoldDB" id="A0AAU9U3B4"/>
<evidence type="ECO:0000256" key="2">
    <source>
        <dbReference type="ARBA" id="ARBA00022723"/>
    </source>
</evidence>
<dbReference type="EMBL" id="CAKOGL010000013">
    <property type="protein sequence ID" value="CAH2093638.1"/>
    <property type="molecule type" value="Genomic_DNA"/>
</dbReference>
<evidence type="ECO:0000256" key="8">
    <source>
        <dbReference type="ARBA" id="ARBA00023014"/>
    </source>
</evidence>
<dbReference type="PANTHER" id="PTHR11472:SF47">
    <property type="entry name" value="FANCONI ANEMIA GROUP J PROTEIN"/>
    <property type="match status" value="1"/>
</dbReference>
<evidence type="ECO:0000256" key="1">
    <source>
        <dbReference type="ARBA" id="ARBA00004123"/>
    </source>
</evidence>
<dbReference type="PANTHER" id="PTHR11472">
    <property type="entry name" value="DNA REPAIR DEAD HELICASE RAD3/XP-D SUBFAMILY MEMBER"/>
    <property type="match status" value="1"/>
</dbReference>
<keyword evidence="6" id="KW-0067">ATP-binding</keyword>
<evidence type="ECO:0000256" key="10">
    <source>
        <dbReference type="ARBA" id="ARBA00023242"/>
    </source>
</evidence>
<gene>
    <name evidence="12" type="ORF">EEDITHA_LOCUS9286</name>
</gene>
<dbReference type="GO" id="GO:1990918">
    <property type="term" value="P:double-strand break repair involved in meiotic recombination"/>
    <property type="evidence" value="ECO:0007669"/>
    <property type="project" value="TreeGrafter"/>
</dbReference>
<reference evidence="12" key="1">
    <citation type="submission" date="2022-03" db="EMBL/GenBank/DDBJ databases">
        <authorList>
            <person name="Tunstrom K."/>
        </authorList>
    </citation>
    <scope>NUCLEOTIDE SEQUENCE</scope>
</reference>
<dbReference type="GO" id="GO:0003677">
    <property type="term" value="F:DNA binding"/>
    <property type="evidence" value="ECO:0007669"/>
    <property type="project" value="InterPro"/>
</dbReference>
<dbReference type="InterPro" id="IPR006554">
    <property type="entry name" value="Helicase-like_DEXD_c2"/>
</dbReference>
<keyword evidence="7" id="KW-0408">Iron</keyword>
<dbReference type="Pfam" id="PF06733">
    <property type="entry name" value="DEAD_2"/>
    <property type="match status" value="1"/>
</dbReference>
<dbReference type="GO" id="GO:0046872">
    <property type="term" value="F:metal ion binding"/>
    <property type="evidence" value="ECO:0007669"/>
    <property type="project" value="UniProtKB-KW"/>
</dbReference>
<dbReference type="InterPro" id="IPR027417">
    <property type="entry name" value="P-loop_NTPase"/>
</dbReference>
<keyword evidence="2" id="KW-0479">Metal-binding</keyword>
<evidence type="ECO:0000313" key="12">
    <source>
        <dbReference type="EMBL" id="CAH2093638.1"/>
    </source>
</evidence>
<dbReference type="SMART" id="SM00491">
    <property type="entry name" value="HELICc2"/>
    <property type="match status" value="1"/>
</dbReference>
<dbReference type="PROSITE" id="PS51193">
    <property type="entry name" value="HELICASE_ATP_BIND_2"/>
    <property type="match status" value="1"/>
</dbReference>
<dbReference type="GO" id="GO:0003678">
    <property type="term" value="F:DNA helicase activity"/>
    <property type="evidence" value="ECO:0007669"/>
    <property type="project" value="InterPro"/>
</dbReference>
<dbReference type="GO" id="GO:0016818">
    <property type="term" value="F:hydrolase activity, acting on acid anhydrides, in phosphorus-containing anhydrides"/>
    <property type="evidence" value="ECO:0007669"/>
    <property type="project" value="InterPro"/>
</dbReference>
<dbReference type="NCBIfam" id="TIGR00604">
    <property type="entry name" value="rad3"/>
    <property type="match status" value="1"/>
</dbReference>
<dbReference type="Gene3D" id="3.40.50.300">
    <property type="entry name" value="P-loop containing nucleotide triphosphate hydrolases"/>
    <property type="match status" value="2"/>
</dbReference>
<dbReference type="Pfam" id="PF13307">
    <property type="entry name" value="Helicase_C_2"/>
    <property type="match status" value="1"/>
</dbReference>
<evidence type="ECO:0000256" key="3">
    <source>
        <dbReference type="ARBA" id="ARBA00022741"/>
    </source>
</evidence>
<dbReference type="InterPro" id="IPR014013">
    <property type="entry name" value="Helic_SF1/SF2_ATP-bd_DinG/Rad3"/>
</dbReference>
<accession>A0AAU9U3B4</accession>
<dbReference type="SMART" id="SM00488">
    <property type="entry name" value="DEXDc2"/>
    <property type="match status" value="1"/>
</dbReference>
<evidence type="ECO:0000256" key="7">
    <source>
        <dbReference type="ARBA" id="ARBA00023004"/>
    </source>
</evidence>
<protein>
    <recommendedName>
        <fullName evidence="11">Helicase ATP-binding domain-containing protein</fullName>
    </recommendedName>
</protein>
<evidence type="ECO:0000313" key="13">
    <source>
        <dbReference type="Proteomes" id="UP001153954"/>
    </source>
</evidence>
<dbReference type="InterPro" id="IPR006555">
    <property type="entry name" value="ATP-dep_Helicase_C"/>
</dbReference>
<dbReference type="GO" id="GO:0006289">
    <property type="term" value="P:nucleotide-excision repair"/>
    <property type="evidence" value="ECO:0007669"/>
    <property type="project" value="TreeGrafter"/>
</dbReference>
<keyword evidence="5" id="KW-0347">Helicase</keyword>
<dbReference type="InterPro" id="IPR013020">
    <property type="entry name" value="Rad3/Chl1-like"/>
</dbReference>
<evidence type="ECO:0000259" key="11">
    <source>
        <dbReference type="PROSITE" id="PS51193"/>
    </source>
</evidence>
<keyword evidence="4" id="KW-0378">Hydrolase</keyword>
<dbReference type="CDD" id="cd18788">
    <property type="entry name" value="SF2_C_XPD"/>
    <property type="match status" value="1"/>
</dbReference>
<keyword evidence="9" id="KW-0413">Isomerase</keyword>
<evidence type="ECO:0000256" key="9">
    <source>
        <dbReference type="ARBA" id="ARBA00023235"/>
    </source>
</evidence>
<dbReference type="InterPro" id="IPR010614">
    <property type="entry name" value="RAD3-like_helicase_DEAD"/>
</dbReference>
<keyword evidence="3" id="KW-0547">Nucleotide-binding</keyword>
<dbReference type="SUPFAM" id="SSF52540">
    <property type="entry name" value="P-loop containing nucleoside triphosphate hydrolases"/>
    <property type="match status" value="1"/>
</dbReference>
<comment type="caution">
    <text evidence="12">The sequence shown here is derived from an EMBL/GenBank/DDBJ whole genome shotgun (WGS) entry which is preliminary data.</text>
</comment>
<comment type="subcellular location">
    <subcellularLocation>
        <location evidence="1">Nucleus</location>
    </subcellularLocation>
</comment>
<sequence length="666" mass="75909">MDNMIESFRNETSMVVDCSLPVIYYTTRTHKQLEQVIKEFRRTMYCGKALMTVLSSRDNSCLLSLDRGRWSSKNDMCRDCTKIFQSALSSIFPIEKALVEYLQAFAILQQQSIKSSNEPGVSNKPSTSNQETNCEYYDNRKTLNHKSLPPAFDLNDLIESGNRLTACPYYAAKDMMRAANIIFCPYNYLVDPGIRNNLQISLKNNIVIIDEGHNIEDICRDTATFCFTKQELQSAIKEVNNVSTFLFANQSLMPRIEGIRNYLNNWEKWFDDKVKNMVIIGTEAVQEWDVEEFVQSLKNFEIGIDNYNEFNRNVYEFCKKLRDDPRTLIGVTQTTGTFLESLDTVLGFLFRDWGKHMVDFKPVLEQKVRSNTHDIHSWRTSIYNKTVQTESVTLRLICLNPAVIFQGLDIARSIILASGTLTPIKTLASELGTEFAVTASPRHIIPEDRVWVKALSSGPRGTRLEMKRSAQRRADVQDELGRVLRAVCASAPHGVLCFLPSYDLIETLVKRWKETGLWGQLIKLKDVITESKNPKDHESNMKRYYESAEARGALLLAVFRGKAAEGMDFRDRQARAVVTVGIPFPNIGDKAVKGKMEYNDKYSRDKNILGGQEWLKIQAYRALNQAVGRCVRHAADWGAVLLVDSRLADRGSHHYLPDWVKSAVST</sequence>
<dbReference type="GO" id="GO:0005524">
    <property type="term" value="F:ATP binding"/>
    <property type="evidence" value="ECO:0007669"/>
    <property type="project" value="UniProtKB-KW"/>
</dbReference>
<name>A0AAU9U3B4_EUPED</name>
<dbReference type="GO" id="GO:0005634">
    <property type="term" value="C:nucleus"/>
    <property type="evidence" value="ECO:0007669"/>
    <property type="project" value="UniProtKB-SubCell"/>
</dbReference>
<evidence type="ECO:0000256" key="6">
    <source>
        <dbReference type="ARBA" id="ARBA00022840"/>
    </source>
</evidence>
<dbReference type="GO" id="GO:0051536">
    <property type="term" value="F:iron-sulfur cluster binding"/>
    <property type="evidence" value="ECO:0007669"/>
    <property type="project" value="UniProtKB-KW"/>
</dbReference>
<dbReference type="InterPro" id="IPR045028">
    <property type="entry name" value="DinG/Rad3-like"/>
</dbReference>
<organism evidence="12 13">
    <name type="scientific">Euphydryas editha</name>
    <name type="common">Edith's checkerspot</name>
    <dbReference type="NCBI Taxonomy" id="104508"/>
    <lineage>
        <taxon>Eukaryota</taxon>
        <taxon>Metazoa</taxon>
        <taxon>Ecdysozoa</taxon>
        <taxon>Arthropoda</taxon>
        <taxon>Hexapoda</taxon>
        <taxon>Insecta</taxon>
        <taxon>Pterygota</taxon>
        <taxon>Neoptera</taxon>
        <taxon>Endopterygota</taxon>
        <taxon>Lepidoptera</taxon>
        <taxon>Glossata</taxon>
        <taxon>Ditrysia</taxon>
        <taxon>Papilionoidea</taxon>
        <taxon>Nymphalidae</taxon>
        <taxon>Nymphalinae</taxon>
        <taxon>Euphydryas</taxon>
    </lineage>
</organism>
<evidence type="ECO:0000256" key="4">
    <source>
        <dbReference type="ARBA" id="ARBA00022801"/>
    </source>
</evidence>
<dbReference type="Proteomes" id="UP001153954">
    <property type="component" value="Unassembled WGS sequence"/>
</dbReference>
<keyword evidence="13" id="KW-1185">Reference proteome</keyword>
<keyword evidence="10" id="KW-0539">Nucleus</keyword>
<proteinExistence type="predicted"/>
<feature type="domain" description="Helicase ATP-binding" evidence="11">
    <location>
        <begin position="1"/>
        <end position="263"/>
    </location>
</feature>
<evidence type="ECO:0000256" key="5">
    <source>
        <dbReference type="ARBA" id="ARBA00022806"/>
    </source>
</evidence>